<proteinExistence type="predicted"/>
<keyword evidence="3" id="KW-1185">Reference proteome</keyword>
<organism evidence="2 3">
    <name type="scientific">Stylosanthes scabra</name>
    <dbReference type="NCBI Taxonomy" id="79078"/>
    <lineage>
        <taxon>Eukaryota</taxon>
        <taxon>Viridiplantae</taxon>
        <taxon>Streptophyta</taxon>
        <taxon>Embryophyta</taxon>
        <taxon>Tracheophyta</taxon>
        <taxon>Spermatophyta</taxon>
        <taxon>Magnoliopsida</taxon>
        <taxon>eudicotyledons</taxon>
        <taxon>Gunneridae</taxon>
        <taxon>Pentapetalae</taxon>
        <taxon>rosids</taxon>
        <taxon>fabids</taxon>
        <taxon>Fabales</taxon>
        <taxon>Fabaceae</taxon>
        <taxon>Papilionoideae</taxon>
        <taxon>50 kb inversion clade</taxon>
        <taxon>dalbergioids sensu lato</taxon>
        <taxon>Dalbergieae</taxon>
        <taxon>Pterocarpus clade</taxon>
        <taxon>Stylosanthes</taxon>
    </lineage>
</organism>
<evidence type="ECO:0000313" key="3">
    <source>
        <dbReference type="Proteomes" id="UP001341840"/>
    </source>
</evidence>
<evidence type="ECO:0000256" key="1">
    <source>
        <dbReference type="SAM" id="MobiDB-lite"/>
    </source>
</evidence>
<dbReference type="Proteomes" id="UP001341840">
    <property type="component" value="Unassembled WGS sequence"/>
</dbReference>
<feature type="compositionally biased region" description="Basic residues" evidence="1">
    <location>
        <begin position="111"/>
        <end position="121"/>
    </location>
</feature>
<feature type="compositionally biased region" description="Basic and acidic residues" evidence="1">
    <location>
        <begin position="8"/>
        <end position="27"/>
    </location>
</feature>
<feature type="compositionally biased region" description="Acidic residues" evidence="1">
    <location>
        <begin position="88"/>
        <end position="106"/>
    </location>
</feature>
<name>A0ABU6TNJ2_9FABA</name>
<feature type="compositionally biased region" description="Basic and acidic residues" evidence="1">
    <location>
        <begin position="34"/>
        <end position="46"/>
    </location>
</feature>
<feature type="region of interest" description="Disordered" evidence="1">
    <location>
        <begin position="1"/>
        <end position="123"/>
    </location>
</feature>
<sequence>MRNTIFPPKERNAVNKAHDDEKNKKLLSDSTRFYSEDPNKEKDVTLKDLPYTSKGSVENIKESLSPDQKSDGNKNVKGKNIISTTDVDGSDSDDDELDEEMEENDDDDKRKTMRKKRKKKTGSIIEIYQKDEAIVPQ</sequence>
<comment type="caution">
    <text evidence="2">The sequence shown here is derived from an EMBL/GenBank/DDBJ whole genome shotgun (WGS) entry which is preliminary data.</text>
</comment>
<reference evidence="2 3" key="1">
    <citation type="journal article" date="2023" name="Plants (Basel)">
        <title>Bridging the Gap: Combining Genomics and Transcriptomics Approaches to Understand Stylosanthes scabra, an Orphan Legume from the Brazilian Caatinga.</title>
        <authorList>
            <person name="Ferreira-Neto J.R.C."/>
            <person name="da Silva M.D."/>
            <person name="Binneck E."/>
            <person name="de Melo N.F."/>
            <person name="da Silva R.H."/>
            <person name="de Melo A.L.T.M."/>
            <person name="Pandolfi V."/>
            <person name="Bustamante F.O."/>
            <person name="Brasileiro-Vidal A.C."/>
            <person name="Benko-Iseppon A.M."/>
        </authorList>
    </citation>
    <scope>NUCLEOTIDE SEQUENCE [LARGE SCALE GENOMIC DNA]</scope>
    <source>
        <tissue evidence="2">Leaves</tissue>
    </source>
</reference>
<gene>
    <name evidence="2" type="ORF">PIB30_070011</name>
</gene>
<dbReference type="EMBL" id="JASCZI010091400">
    <property type="protein sequence ID" value="MED6150192.1"/>
    <property type="molecule type" value="Genomic_DNA"/>
</dbReference>
<accession>A0ABU6TNJ2</accession>
<evidence type="ECO:0000313" key="2">
    <source>
        <dbReference type="EMBL" id="MED6150192.1"/>
    </source>
</evidence>
<protein>
    <submittedName>
        <fullName evidence="2">Uncharacterized protein</fullName>
    </submittedName>
</protein>